<evidence type="ECO:0000313" key="4">
    <source>
        <dbReference type="Proteomes" id="UP001172681"/>
    </source>
</evidence>
<comment type="caution">
    <text evidence="3">The sequence shown here is derived from an EMBL/GenBank/DDBJ whole genome shotgun (WGS) entry which is preliminary data.</text>
</comment>
<dbReference type="PANTHER" id="PTHR42877">
    <property type="entry name" value="L-ORNITHINE N(5)-MONOOXYGENASE-RELATED"/>
    <property type="match status" value="1"/>
</dbReference>
<evidence type="ECO:0000256" key="2">
    <source>
        <dbReference type="ARBA" id="ARBA00010139"/>
    </source>
</evidence>
<name>A0AA38YA77_9EURO</name>
<dbReference type="InterPro" id="IPR051209">
    <property type="entry name" value="FAD-bind_Monooxygenase_sf"/>
</dbReference>
<keyword evidence="4" id="KW-1185">Reference proteome</keyword>
<protein>
    <recommendedName>
        <fullName evidence="5">FAD/NAD(P)-binding domain-containing protein</fullName>
    </recommendedName>
</protein>
<evidence type="ECO:0000256" key="1">
    <source>
        <dbReference type="ARBA" id="ARBA00001974"/>
    </source>
</evidence>
<comment type="cofactor">
    <cofactor evidence="1">
        <name>FAD</name>
        <dbReference type="ChEBI" id="CHEBI:57692"/>
    </cofactor>
</comment>
<evidence type="ECO:0000313" key="3">
    <source>
        <dbReference type="EMBL" id="KAJ9641215.1"/>
    </source>
</evidence>
<organism evidence="3 4">
    <name type="scientific">Knufia peltigerae</name>
    <dbReference type="NCBI Taxonomy" id="1002370"/>
    <lineage>
        <taxon>Eukaryota</taxon>
        <taxon>Fungi</taxon>
        <taxon>Dikarya</taxon>
        <taxon>Ascomycota</taxon>
        <taxon>Pezizomycotina</taxon>
        <taxon>Eurotiomycetes</taxon>
        <taxon>Chaetothyriomycetidae</taxon>
        <taxon>Chaetothyriales</taxon>
        <taxon>Trichomeriaceae</taxon>
        <taxon>Knufia</taxon>
    </lineage>
</organism>
<gene>
    <name evidence="3" type="ORF">H2204_002893</name>
</gene>
<sequence length="344" mass="38378">MCPPHNYTYSWGPSPTYSAVYVSSQELYQYFKNFRAKHRLEKYIHLQHKVVGATWDGKAWKVQVEEVQTGRLVDAECDILINANGILNNWNWPDIPDLDKFQGKLLHSANWDTTVSLDNKSVGLSSTTHYTPSEKAVFSSSPSTLRALRKLNETSTNCLFGTFVKNSATQHDTRTDLTQQMQSRLNNPQLASAPIPSWSPGCRRLTPGVNYLESLTKPNVQICLGGVRSVTETGVVGPDGAHHDLDVLICAAGFNVSFRPRFPVINEAGTNLQDLWAKDPGCYFGTAVADMPNYILFLGPNCPVGDGPLLPVIETQADYMLKWIDRWQTENNMLFFHPKAAAVD</sequence>
<dbReference type="InterPro" id="IPR036188">
    <property type="entry name" value="FAD/NAD-bd_sf"/>
</dbReference>
<dbReference type="Gene3D" id="3.50.50.60">
    <property type="entry name" value="FAD/NAD(P)-binding domain"/>
    <property type="match status" value="2"/>
</dbReference>
<dbReference type="SUPFAM" id="SSF51905">
    <property type="entry name" value="FAD/NAD(P)-binding domain"/>
    <property type="match status" value="2"/>
</dbReference>
<dbReference type="EMBL" id="JAPDRN010000012">
    <property type="protein sequence ID" value="KAJ9641215.1"/>
    <property type="molecule type" value="Genomic_DNA"/>
</dbReference>
<dbReference type="Proteomes" id="UP001172681">
    <property type="component" value="Unassembled WGS sequence"/>
</dbReference>
<dbReference type="PANTHER" id="PTHR42877:SF8">
    <property type="entry name" value="MONOOXYGENASE"/>
    <property type="match status" value="1"/>
</dbReference>
<dbReference type="AlphaFoldDB" id="A0AA38YA77"/>
<evidence type="ECO:0008006" key="5">
    <source>
        <dbReference type="Google" id="ProtNLM"/>
    </source>
</evidence>
<accession>A0AA38YA77</accession>
<reference evidence="3" key="1">
    <citation type="submission" date="2022-10" db="EMBL/GenBank/DDBJ databases">
        <title>Culturing micro-colonial fungi from biological soil crusts in the Mojave desert and describing Neophaeococcomyces mojavensis, and introducing the new genera and species Taxawa tesnikishii.</title>
        <authorList>
            <person name="Kurbessoian T."/>
            <person name="Stajich J.E."/>
        </authorList>
    </citation>
    <scope>NUCLEOTIDE SEQUENCE</scope>
    <source>
        <strain evidence="3">TK_35</strain>
    </source>
</reference>
<comment type="similarity">
    <text evidence="2">Belongs to the FAD-binding monooxygenase family.</text>
</comment>
<proteinExistence type="inferred from homology"/>